<dbReference type="Pfam" id="PF09995">
    <property type="entry name" value="MPAB_Lcp_cat"/>
    <property type="match status" value="1"/>
</dbReference>
<feature type="domain" description="ER-bound oxygenase mpaB/mpaB'/Rubber oxygenase catalytic" evidence="1">
    <location>
        <begin position="3"/>
        <end position="222"/>
    </location>
</feature>
<accession>A0ABT7CA30</accession>
<evidence type="ECO:0000259" key="1">
    <source>
        <dbReference type="Pfam" id="PF09995"/>
    </source>
</evidence>
<reference evidence="2" key="1">
    <citation type="submission" date="2018-03" db="EMBL/GenBank/DDBJ databases">
        <authorList>
            <person name="Nunes O.C."/>
            <person name="Lopes A.R."/>
            <person name="Froufe H."/>
            <person name="Munoz-Merida A."/>
            <person name="Barroso C."/>
            <person name="Egas C."/>
        </authorList>
    </citation>
    <scope>NUCLEOTIDE SEQUENCE</scope>
    <source>
        <strain evidence="2">ON4</strain>
    </source>
</reference>
<protein>
    <submittedName>
        <fullName evidence="2">DUF2236 domain-containing protein</fullName>
    </submittedName>
</protein>
<dbReference type="EMBL" id="PXVD01000014">
    <property type="protein sequence ID" value="MDJ1371654.1"/>
    <property type="molecule type" value="Genomic_DNA"/>
</dbReference>
<dbReference type="PANTHER" id="PTHR36151">
    <property type="entry name" value="BLR2777 PROTEIN"/>
    <property type="match status" value="1"/>
</dbReference>
<keyword evidence="3" id="KW-1185">Reference proteome</keyword>
<name>A0ABT7CA30_9MICO</name>
<dbReference type="PANTHER" id="PTHR36151:SF3">
    <property type="entry name" value="ER-BOUND OXYGENASE MPAB_MPAB'_RUBBER OXYGENASE CATALYTIC DOMAIN-CONTAINING PROTEIN"/>
    <property type="match status" value="1"/>
</dbReference>
<organism evidence="2 3">
    <name type="scientific">Gulosibacter molinativorax</name>
    <dbReference type="NCBI Taxonomy" id="256821"/>
    <lineage>
        <taxon>Bacteria</taxon>
        <taxon>Bacillati</taxon>
        <taxon>Actinomycetota</taxon>
        <taxon>Actinomycetes</taxon>
        <taxon>Micrococcales</taxon>
        <taxon>Microbacteriaceae</taxon>
        <taxon>Gulosibacter</taxon>
    </lineage>
</organism>
<dbReference type="InterPro" id="IPR018713">
    <property type="entry name" value="MPAB/Lcp_cat_dom"/>
</dbReference>
<evidence type="ECO:0000313" key="2">
    <source>
        <dbReference type="EMBL" id="MDJ1371654.1"/>
    </source>
</evidence>
<dbReference type="Proteomes" id="UP001170379">
    <property type="component" value="Unassembled WGS sequence"/>
</dbReference>
<evidence type="ECO:0000313" key="3">
    <source>
        <dbReference type="Proteomes" id="UP001170379"/>
    </source>
</evidence>
<proteinExistence type="predicted"/>
<reference evidence="2" key="2">
    <citation type="journal article" date="2022" name="Sci. Rep.">
        <title>In silico prediction of the enzymes involved in the degradation of the herbicide molinate by Gulosibacter molinativorax ON4T.</title>
        <authorList>
            <person name="Lopes A.R."/>
            <person name="Bunin E."/>
            <person name="Viana A.T."/>
            <person name="Froufe H."/>
            <person name="Munoz-Merida A."/>
            <person name="Pinho D."/>
            <person name="Figueiredo J."/>
            <person name="Barroso C."/>
            <person name="Vaz-Moreira I."/>
            <person name="Bellanger X."/>
            <person name="Egas C."/>
            <person name="Nunes O.C."/>
        </authorList>
    </citation>
    <scope>NUCLEOTIDE SEQUENCE</scope>
    <source>
        <strain evidence="2">ON4</strain>
    </source>
</reference>
<comment type="caution">
    <text evidence="2">The sequence shown here is derived from an EMBL/GenBank/DDBJ whole genome shotgun (WGS) entry which is preliminary data.</text>
</comment>
<sequence>MSAEAIVLIGGGAAILLQISHPAVAAGVARHSDFAAAPLRRLEGTLDFVIAVVHGNESERQFVTKRVNTIHRSVRGRSGDIRYDARDPELQLWVASTLYYAARAAHERVFGKASSADEESLLACFAAISEVLQVPAARWHGSVREFDRWWDAELASKRAGQDARVIFQQLRYAAGAPAYLRILLPVVWRIALAMLPARLRREFYPEWSKRDRFVAELYWAMVVLVYRLLPRRVRTLTVAWQLRHVRKTMRRERESNRQENGW</sequence>
<gene>
    <name evidence="2" type="ORF">C7K25_09785</name>
</gene>